<dbReference type="AlphaFoldDB" id="A0A4R0R7Z3"/>
<comment type="caution">
    <text evidence="1">The sequence shown here is derived from an EMBL/GenBank/DDBJ whole genome shotgun (WGS) entry which is preliminary data.</text>
</comment>
<keyword evidence="2" id="KW-1185">Reference proteome</keyword>
<accession>A0A4R0R7Z3</accession>
<name>A0A4R0R7Z3_9APHY</name>
<sequence length="53" mass="5311">MLLLAALAGVAFATPAQLEKRDCLTVFFPDTCAAGEIACNGAGSITLCCTGSC</sequence>
<organism evidence="1 2">
    <name type="scientific">Steccherinum ochraceum</name>
    <dbReference type="NCBI Taxonomy" id="92696"/>
    <lineage>
        <taxon>Eukaryota</taxon>
        <taxon>Fungi</taxon>
        <taxon>Dikarya</taxon>
        <taxon>Basidiomycota</taxon>
        <taxon>Agaricomycotina</taxon>
        <taxon>Agaricomycetes</taxon>
        <taxon>Polyporales</taxon>
        <taxon>Steccherinaceae</taxon>
        <taxon>Steccherinum</taxon>
    </lineage>
</organism>
<proteinExistence type="predicted"/>
<protein>
    <submittedName>
        <fullName evidence="1">Uncharacterized protein</fullName>
    </submittedName>
</protein>
<dbReference type="EMBL" id="RWJN01000355">
    <property type="protein sequence ID" value="TCD62646.1"/>
    <property type="molecule type" value="Genomic_DNA"/>
</dbReference>
<evidence type="ECO:0000313" key="2">
    <source>
        <dbReference type="Proteomes" id="UP000292702"/>
    </source>
</evidence>
<dbReference type="Proteomes" id="UP000292702">
    <property type="component" value="Unassembled WGS sequence"/>
</dbReference>
<gene>
    <name evidence="1" type="ORF">EIP91_006599</name>
</gene>
<dbReference type="OrthoDB" id="3234199at2759"/>
<evidence type="ECO:0000313" key="1">
    <source>
        <dbReference type="EMBL" id="TCD62646.1"/>
    </source>
</evidence>
<reference evidence="1 2" key="1">
    <citation type="submission" date="2018-11" db="EMBL/GenBank/DDBJ databases">
        <title>Genome assembly of Steccherinum ochraceum LE-BIN_3174, the white-rot fungus of the Steccherinaceae family (The Residual Polyporoid clade, Polyporales, Basidiomycota).</title>
        <authorList>
            <person name="Fedorova T.V."/>
            <person name="Glazunova O.A."/>
            <person name="Landesman E.O."/>
            <person name="Moiseenko K.V."/>
            <person name="Psurtseva N.V."/>
            <person name="Savinova O.S."/>
            <person name="Shakhova N.V."/>
            <person name="Tyazhelova T.V."/>
            <person name="Vasina D.V."/>
        </authorList>
    </citation>
    <scope>NUCLEOTIDE SEQUENCE [LARGE SCALE GENOMIC DNA]</scope>
    <source>
        <strain evidence="1 2">LE-BIN_3174</strain>
    </source>
</reference>